<accession>A0A842IRN7</accession>
<dbReference type="InterPro" id="IPR025250">
    <property type="entry name" value="DUF4199"/>
</dbReference>
<reference evidence="2" key="1">
    <citation type="submission" date="2020-08" db="EMBL/GenBank/DDBJ databases">
        <title>Winogradskyella ouciana sp. nov., isolated from the hadal seawater of the Mariana Trench.</title>
        <authorList>
            <person name="He X."/>
        </authorList>
    </citation>
    <scope>NUCLEOTIDE SEQUENCE [LARGE SCALE GENOMIC DNA]</scope>
    <source>
        <strain evidence="2">KCTC 52348</strain>
    </source>
</reference>
<dbReference type="EMBL" id="JACLCP010000001">
    <property type="protein sequence ID" value="MBC2844107.1"/>
    <property type="molecule type" value="Genomic_DNA"/>
</dbReference>
<evidence type="ECO:0000313" key="3">
    <source>
        <dbReference type="Proteomes" id="UP000533900"/>
    </source>
</evidence>
<feature type="transmembrane region" description="Helical" evidence="1">
    <location>
        <begin position="5"/>
        <end position="25"/>
    </location>
</feature>
<dbReference type="RefSeq" id="WP_185787797.1">
    <property type="nucleotide sequence ID" value="NZ_JACLCP010000001.1"/>
</dbReference>
<name>A0A842IRN7_9FLAO</name>
<keyword evidence="1" id="KW-0812">Transmembrane</keyword>
<gene>
    <name evidence="2" type="ORF">H7F21_03305</name>
</gene>
<dbReference type="AlphaFoldDB" id="A0A842IRN7"/>
<comment type="caution">
    <text evidence="2">The sequence shown here is derived from an EMBL/GenBank/DDBJ whole genome shotgun (WGS) entry which is preliminary data.</text>
</comment>
<organism evidence="2 3">
    <name type="scientific">Winogradskyella flava</name>
    <dbReference type="NCBI Taxonomy" id="1884876"/>
    <lineage>
        <taxon>Bacteria</taxon>
        <taxon>Pseudomonadati</taxon>
        <taxon>Bacteroidota</taxon>
        <taxon>Flavobacteriia</taxon>
        <taxon>Flavobacteriales</taxon>
        <taxon>Flavobacteriaceae</taxon>
        <taxon>Winogradskyella</taxon>
    </lineage>
</organism>
<dbReference type="Pfam" id="PF13858">
    <property type="entry name" value="DUF4199"/>
    <property type="match status" value="1"/>
</dbReference>
<feature type="transmembrane region" description="Helical" evidence="1">
    <location>
        <begin position="142"/>
        <end position="166"/>
    </location>
</feature>
<keyword evidence="3" id="KW-1185">Reference proteome</keyword>
<protein>
    <submittedName>
        <fullName evidence="2">DUF4199 domain-containing protein</fullName>
    </submittedName>
</protein>
<feature type="transmembrane region" description="Helical" evidence="1">
    <location>
        <begin position="37"/>
        <end position="57"/>
    </location>
</feature>
<proteinExistence type="predicted"/>
<feature type="transmembrane region" description="Helical" evidence="1">
    <location>
        <begin position="69"/>
        <end position="93"/>
    </location>
</feature>
<keyword evidence="1" id="KW-1133">Transmembrane helix</keyword>
<evidence type="ECO:0000313" key="2">
    <source>
        <dbReference type="EMBL" id="MBC2844107.1"/>
    </source>
</evidence>
<dbReference type="Proteomes" id="UP000533900">
    <property type="component" value="Unassembled WGS sequence"/>
</dbReference>
<evidence type="ECO:0000256" key="1">
    <source>
        <dbReference type="SAM" id="Phobius"/>
    </source>
</evidence>
<keyword evidence="1" id="KW-0472">Membrane</keyword>
<sequence length="169" mass="19141">MKKTVLRFGLYALITGFIFFGLPFFLGMGVDYDYGELIGYTSIVLSLLFVFFGIKYYRDRENNGKVTFARALGIGMFIALFSAIGVAIMDFVYTTQINPDFVADYSEYYLNKLQQSGISAEEYKTKSTEFKQQMEAYGSPSFMAFMMFGTVIIIGFIISLVSGLILQRK</sequence>